<dbReference type="GO" id="GO:0004034">
    <property type="term" value="F:aldose 1-epimerase activity"/>
    <property type="evidence" value="ECO:0007669"/>
    <property type="project" value="TreeGrafter"/>
</dbReference>
<proteinExistence type="inferred from homology"/>
<dbReference type="GO" id="GO:0030246">
    <property type="term" value="F:carbohydrate binding"/>
    <property type="evidence" value="ECO:0007669"/>
    <property type="project" value="InterPro"/>
</dbReference>
<comment type="similarity">
    <text evidence="1">Belongs to the aldose epimerase family.</text>
</comment>
<dbReference type="GO" id="GO:0033499">
    <property type="term" value="P:galactose catabolic process via UDP-galactose, Leloir pathway"/>
    <property type="evidence" value="ECO:0007669"/>
    <property type="project" value="TreeGrafter"/>
</dbReference>
<dbReference type="InterPro" id="IPR011013">
    <property type="entry name" value="Gal_mutarotase_sf_dom"/>
</dbReference>
<dbReference type="RefSeq" id="WP_109813376.1">
    <property type="nucleotide sequence ID" value="NZ_QGKU01000068.1"/>
</dbReference>
<dbReference type="CDD" id="cd09019">
    <property type="entry name" value="galactose_mutarotase_like"/>
    <property type="match status" value="1"/>
</dbReference>
<evidence type="ECO:0000313" key="4">
    <source>
        <dbReference type="EMBL" id="PWR00790.1"/>
    </source>
</evidence>
<name>A0A2V2L664_9RHOB</name>
<protein>
    <submittedName>
        <fullName evidence="4">Galactose mutarotase</fullName>
    </submittedName>
</protein>
<dbReference type="InterPro" id="IPR014718">
    <property type="entry name" value="GH-type_carb-bd"/>
</dbReference>
<organism evidence="4 5">
    <name type="scientific">Meridianimarinicoccus roseus</name>
    <dbReference type="NCBI Taxonomy" id="2072018"/>
    <lineage>
        <taxon>Bacteria</taxon>
        <taxon>Pseudomonadati</taxon>
        <taxon>Pseudomonadota</taxon>
        <taxon>Alphaproteobacteria</taxon>
        <taxon>Rhodobacterales</taxon>
        <taxon>Paracoccaceae</taxon>
        <taxon>Meridianimarinicoccus</taxon>
    </lineage>
</organism>
<dbReference type="Pfam" id="PF01263">
    <property type="entry name" value="Aldose_epim"/>
    <property type="match status" value="1"/>
</dbReference>
<keyword evidence="2" id="KW-0413">Isomerase</keyword>
<dbReference type="GO" id="GO:0006006">
    <property type="term" value="P:glucose metabolic process"/>
    <property type="evidence" value="ECO:0007669"/>
    <property type="project" value="TreeGrafter"/>
</dbReference>
<evidence type="ECO:0000256" key="1">
    <source>
        <dbReference type="ARBA" id="ARBA00006206"/>
    </source>
</evidence>
<dbReference type="EMBL" id="QGKU01000068">
    <property type="protein sequence ID" value="PWR00790.1"/>
    <property type="molecule type" value="Genomic_DNA"/>
</dbReference>
<dbReference type="AlphaFoldDB" id="A0A2V2L664"/>
<keyword evidence="5" id="KW-1185">Reference proteome</keyword>
<evidence type="ECO:0000256" key="2">
    <source>
        <dbReference type="ARBA" id="ARBA00023235"/>
    </source>
</evidence>
<dbReference type="OrthoDB" id="9779408at2"/>
<evidence type="ECO:0000313" key="5">
    <source>
        <dbReference type="Proteomes" id="UP000245680"/>
    </source>
</evidence>
<dbReference type="PANTHER" id="PTHR10091">
    <property type="entry name" value="ALDOSE-1-EPIMERASE"/>
    <property type="match status" value="1"/>
</dbReference>
<dbReference type="PANTHER" id="PTHR10091:SF49">
    <property type="entry name" value="ALDOSE 1-EPIMERASE"/>
    <property type="match status" value="1"/>
</dbReference>
<accession>A0A2V2L664</accession>
<reference evidence="4 5" key="1">
    <citation type="submission" date="2018-05" db="EMBL/GenBank/DDBJ databases">
        <title>Rhodobacteraceae gen. nov., sp. nov. isolated from sea water.</title>
        <authorList>
            <person name="Ren Y."/>
        </authorList>
    </citation>
    <scope>NUCLEOTIDE SEQUENCE [LARGE SCALE GENOMIC DNA]</scope>
    <source>
        <strain evidence="4 5">TG-679</strain>
    </source>
</reference>
<comment type="caution">
    <text evidence="4">The sequence shown here is derived from an EMBL/GenBank/DDBJ whole genome shotgun (WGS) entry which is preliminary data.</text>
</comment>
<dbReference type="Proteomes" id="UP000245680">
    <property type="component" value="Unassembled WGS sequence"/>
</dbReference>
<dbReference type="Gene3D" id="2.70.98.10">
    <property type="match status" value="1"/>
</dbReference>
<evidence type="ECO:0000256" key="3">
    <source>
        <dbReference type="ARBA" id="ARBA00023277"/>
    </source>
</evidence>
<gene>
    <name evidence="4" type="ORF">DKT77_19830</name>
</gene>
<dbReference type="SUPFAM" id="SSF74650">
    <property type="entry name" value="Galactose mutarotase-like"/>
    <property type="match status" value="1"/>
</dbReference>
<keyword evidence="3" id="KW-0119">Carbohydrate metabolism</keyword>
<dbReference type="InterPro" id="IPR008183">
    <property type="entry name" value="Aldose_1/G6P_1-epimerase"/>
</dbReference>
<dbReference type="InterPro" id="IPR047215">
    <property type="entry name" value="Galactose_mutarotase-like"/>
</dbReference>
<sequence>MTQPTVGVTALPQSCDGRPVQRVILDNGSIRVALLTRGAILQDLRLAGVPHALTVGSPDASAYQDPLRYFGAIVGPVANRIAGGRARLDGIEHQFDRNEGGTTTLHGGADGTHARNWEIDVARADRATLTLALPDGTGGFPGNRTIAAQYALTGPDTLELTVMAATDAATWINFAPHGLWNLDGTPDLSGHTLRIASDYYLPVDETALVTGAVAKVAGSAFDFRDPRPIGPGTLPVLDHNFCLSRVRRAPVEVLTLTGAGGLALHVSTSEPGVQIYDAAGFDGGAARDHAGSPIGPGCGLAIEPQGWPDAPNRPGFPSVRVEGGTAVRQITRWRFSRPG</sequence>